<dbReference type="KEGG" id="nkf:Nkreftii_001339"/>
<reference evidence="1 2" key="1">
    <citation type="journal article" date="2020" name="ISME J.">
        <title>Enrichment and physiological characterization of a novel comammox Nitrospira indicates ammonium inhibition of complete nitrification.</title>
        <authorList>
            <person name="Sakoula D."/>
            <person name="Koch H."/>
            <person name="Frank J."/>
            <person name="Jetten M.S.M."/>
            <person name="van Kessel M.A.H.J."/>
            <person name="Lucker S."/>
        </authorList>
    </citation>
    <scope>NUCLEOTIDE SEQUENCE [LARGE SCALE GENOMIC DNA]</scope>
    <source>
        <strain evidence="1">Comreactor17</strain>
    </source>
</reference>
<dbReference type="EMBL" id="CP047423">
    <property type="protein sequence ID" value="QPD03565.1"/>
    <property type="molecule type" value="Genomic_DNA"/>
</dbReference>
<evidence type="ECO:0000313" key="2">
    <source>
        <dbReference type="Proteomes" id="UP000593737"/>
    </source>
</evidence>
<sequence length="52" mass="5714">MVVCQDVYFGVRLSQLSQITMDVVGIATLGLQLNGDMFDAEVRSNPVLDQPE</sequence>
<evidence type="ECO:0000313" key="1">
    <source>
        <dbReference type="EMBL" id="QPD03565.1"/>
    </source>
</evidence>
<accession>A0A7S8FD00</accession>
<dbReference type="AlphaFoldDB" id="A0A7S8FD00"/>
<organism evidence="1 2">
    <name type="scientific">Candidatus Nitrospira kreftii</name>
    <dbReference type="NCBI Taxonomy" id="2652173"/>
    <lineage>
        <taxon>Bacteria</taxon>
        <taxon>Pseudomonadati</taxon>
        <taxon>Nitrospirota</taxon>
        <taxon>Nitrospiria</taxon>
        <taxon>Nitrospirales</taxon>
        <taxon>Nitrospiraceae</taxon>
        <taxon>Nitrospira</taxon>
    </lineage>
</organism>
<gene>
    <name evidence="1" type="ORF">Nkreftii_001339</name>
</gene>
<dbReference type="Proteomes" id="UP000593737">
    <property type="component" value="Chromosome"/>
</dbReference>
<protein>
    <submittedName>
        <fullName evidence="1">Uncharacterized protein</fullName>
    </submittedName>
</protein>
<proteinExistence type="predicted"/>
<name>A0A7S8FD00_9BACT</name>